<evidence type="ECO:0000256" key="2">
    <source>
        <dbReference type="SAM" id="Phobius"/>
    </source>
</evidence>
<feature type="region of interest" description="Disordered" evidence="1">
    <location>
        <begin position="23"/>
        <end position="96"/>
    </location>
</feature>
<protein>
    <recommendedName>
        <fullName evidence="6">Mid2 domain-containing protein</fullName>
    </recommendedName>
</protein>
<feature type="compositionally biased region" description="Low complexity" evidence="1">
    <location>
        <begin position="74"/>
        <end position="96"/>
    </location>
</feature>
<evidence type="ECO:0008006" key="6">
    <source>
        <dbReference type="Google" id="ProtNLM"/>
    </source>
</evidence>
<accession>A0A167UP43</accession>
<feature type="compositionally biased region" description="Polar residues" evidence="1">
    <location>
        <begin position="56"/>
        <end position="73"/>
    </location>
</feature>
<feature type="region of interest" description="Disordered" evidence="1">
    <location>
        <begin position="156"/>
        <end position="202"/>
    </location>
</feature>
<dbReference type="AlphaFoldDB" id="A0A167UP43"/>
<evidence type="ECO:0000313" key="5">
    <source>
        <dbReference type="Proteomes" id="UP000076532"/>
    </source>
</evidence>
<dbReference type="EMBL" id="KV417955">
    <property type="protein sequence ID" value="KZP04141.1"/>
    <property type="molecule type" value="Genomic_DNA"/>
</dbReference>
<dbReference type="OrthoDB" id="3066970at2759"/>
<gene>
    <name evidence="4" type="ORF">FIBSPDRAFT_878832</name>
</gene>
<feature type="chain" id="PRO_5007893096" description="Mid2 domain-containing protein" evidence="3">
    <location>
        <begin position="20"/>
        <end position="202"/>
    </location>
</feature>
<feature type="compositionally biased region" description="Low complexity" evidence="1">
    <location>
        <begin position="27"/>
        <end position="55"/>
    </location>
</feature>
<evidence type="ECO:0000256" key="1">
    <source>
        <dbReference type="SAM" id="MobiDB-lite"/>
    </source>
</evidence>
<feature type="transmembrane region" description="Helical" evidence="2">
    <location>
        <begin position="100"/>
        <end position="124"/>
    </location>
</feature>
<sequence length="202" mass="21838">MKLVSCLCLFFLLLNYTFAAPKSHDPTTTTSTTSASKTESSTSSLSTSAPNTSSTPLGTQGPPTHSTHRSSTIPQTWTRPPSTPTPQSASSNASSGPKPVAIVGIVFGTLCLVAFAAGFARCWWKYHKTPGHDRIAAMQHRHQLQREMDEQAAEPIMARVRRPPPPPYRPPPPGYESVLPASPPPAHTTTPLTADWEEEDRP</sequence>
<keyword evidence="2" id="KW-0472">Membrane</keyword>
<evidence type="ECO:0000313" key="4">
    <source>
        <dbReference type="EMBL" id="KZP04141.1"/>
    </source>
</evidence>
<keyword evidence="2" id="KW-0812">Transmembrane</keyword>
<feature type="compositionally biased region" description="Pro residues" evidence="1">
    <location>
        <begin position="163"/>
        <end position="174"/>
    </location>
</feature>
<proteinExistence type="predicted"/>
<keyword evidence="3" id="KW-0732">Signal</keyword>
<feature type="signal peptide" evidence="3">
    <location>
        <begin position="1"/>
        <end position="19"/>
    </location>
</feature>
<keyword evidence="5" id="KW-1185">Reference proteome</keyword>
<reference evidence="4 5" key="1">
    <citation type="journal article" date="2016" name="Mol. Biol. Evol.">
        <title>Comparative Genomics of Early-Diverging Mushroom-Forming Fungi Provides Insights into the Origins of Lignocellulose Decay Capabilities.</title>
        <authorList>
            <person name="Nagy L.G."/>
            <person name="Riley R."/>
            <person name="Tritt A."/>
            <person name="Adam C."/>
            <person name="Daum C."/>
            <person name="Floudas D."/>
            <person name="Sun H."/>
            <person name="Yadav J.S."/>
            <person name="Pangilinan J."/>
            <person name="Larsson K.H."/>
            <person name="Matsuura K."/>
            <person name="Barry K."/>
            <person name="Labutti K."/>
            <person name="Kuo R."/>
            <person name="Ohm R.A."/>
            <person name="Bhattacharya S.S."/>
            <person name="Shirouzu T."/>
            <person name="Yoshinaga Y."/>
            <person name="Martin F.M."/>
            <person name="Grigoriev I.V."/>
            <person name="Hibbett D.S."/>
        </authorList>
    </citation>
    <scope>NUCLEOTIDE SEQUENCE [LARGE SCALE GENOMIC DNA]</scope>
    <source>
        <strain evidence="4 5">CBS 109695</strain>
    </source>
</reference>
<evidence type="ECO:0000256" key="3">
    <source>
        <dbReference type="SAM" id="SignalP"/>
    </source>
</evidence>
<keyword evidence="2" id="KW-1133">Transmembrane helix</keyword>
<dbReference type="Proteomes" id="UP000076532">
    <property type="component" value="Unassembled WGS sequence"/>
</dbReference>
<name>A0A167UP43_9AGAM</name>
<organism evidence="4 5">
    <name type="scientific">Athelia psychrophila</name>
    <dbReference type="NCBI Taxonomy" id="1759441"/>
    <lineage>
        <taxon>Eukaryota</taxon>
        <taxon>Fungi</taxon>
        <taxon>Dikarya</taxon>
        <taxon>Basidiomycota</taxon>
        <taxon>Agaricomycotina</taxon>
        <taxon>Agaricomycetes</taxon>
        <taxon>Agaricomycetidae</taxon>
        <taxon>Atheliales</taxon>
        <taxon>Atheliaceae</taxon>
        <taxon>Athelia</taxon>
    </lineage>
</organism>